<feature type="transmembrane region" description="Helical" evidence="13">
    <location>
        <begin position="425"/>
        <end position="442"/>
    </location>
</feature>
<evidence type="ECO:0000256" key="2">
    <source>
        <dbReference type="ARBA" id="ARBA00006375"/>
    </source>
</evidence>
<feature type="transmembrane region" description="Helical" evidence="13">
    <location>
        <begin position="511"/>
        <end position="528"/>
    </location>
</feature>
<name>A0A8X7X0G6_POLSE</name>
<feature type="non-terminal residue" evidence="14">
    <location>
        <position position="656"/>
    </location>
</feature>
<accession>A0A8X7X0G6</accession>
<evidence type="ECO:0000256" key="4">
    <source>
        <dbReference type="ARBA" id="ARBA00022692"/>
    </source>
</evidence>
<evidence type="ECO:0000256" key="1">
    <source>
        <dbReference type="ARBA" id="ARBA00004448"/>
    </source>
</evidence>
<dbReference type="InterPro" id="IPR018108">
    <property type="entry name" value="MCP_transmembrane"/>
</dbReference>
<evidence type="ECO:0000256" key="7">
    <source>
        <dbReference type="ARBA" id="ARBA00022989"/>
    </source>
</evidence>
<feature type="repeat" description="Solcar" evidence="11">
    <location>
        <begin position="229"/>
        <end position="320"/>
    </location>
</feature>
<reference evidence="14 15" key="1">
    <citation type="journal article" date="2021" name="Cell">
        <title>Tracing the genetic footprints of vertebrate landing in non-teleost ray-finned fishes.</title>
        <authorList>
            <person name="Bi X."/>
            <person name="Wang K."/>
            <person name="Yang L."/>
            <person name="Pan H."/>
            <person name="Jiang H."/>
            <person name="Wei Q."/>
            <person name="Fang M."/>
            <person name="Yu H."/>
            <person name="Zhu C."/>
            <person name="Cai Y."/>
            <person name="He Y."/>
            <person name="Gan X."/>
            <person name="Zeng H."/>
            <person name="Yu D."/>
            <person name="Zhu Y."/>
            <person name="Jiang H."/>
            <person name="Qiu Q."/>
            <person name="Yang H."/>
            <person name="Zhang Y.E."/>
            <person name="Wang W."/>
            <person name="Zhu M."/>
            <person name="He S."/>
            <person name="Zhang G."/>
        </authorList>
    </citation>
    <scope>NUCLEOTIDE SEQUENCE [LARGE SCALE GENOMIC DNA]</scope>
    <source>
        <strain evidence="14">Bchr_013</strain>
    </source>
</reference>
<protein>
    <recommendedName>
        <fullName evidence="10">Solute carrier family 25 member 34</fullName>
    </recommendedName>
</protein>
<organism evidence="14 15">
    <name type="scientific">Polypterus senegalus</name>
    <name type="common">Senegal bichir</name>
    <dbReference type="NCBI Taxonomy" id="55291"/>
    <lineage>
        <taxon>Eukaryota</taxon>
        <taxon>Metazoa</taxon>
        <taxon>Chordata</taxon>
        <taxon>Craniata</taxon>
        <taxon>Vertebrata</taxon>
        <taxon>Euteleostomi</taxon>
        <taxon>Actinopterygii</taxon>
        <taxon>Polypteriformes</taxon>
        <taxon>Polypteridae</taxon>
        <taxon>Polypterus</taxon>
    </lineage>
</organism>
<keyword evidence="4 11" id="KW-0812">Transmembrane</keyword>
<feature type="transmembrane region" description="Helical" evidence="13">
    <location>
        <begin position="540"/>
        <end position="559"/>
    </location>
</feature>
<keyword evidence="3" id="KW-0813">Transport</keyword>
<feature type="transmembrane region" description="Helical" evidence="13">
    <location>
        <begin position="27"/>
        <end position="48"/>
    </location>
</feature>
<evidence type="ECO:0000256" key="9">
    <source>
        <dbReference type="ARBA" id="ARBA00023136"/>
    </source>
</evidence>
<evidence type="ECO:0000256" key="5">
    <source>
        <dbReference type="ARBA" id="ARBA00022737"/>
    </source>
</evidence>
<keyword evidence="8" id="KW-0496">Mitochondrion</keyword>
<dbReference type="InterPro" id="IPR023395">
    <property type="entry name" value="MCP_dom_sf"/>
</dbReference>
<dbReference type="PANTHER" id="PTHR45928:SF3">
    <property type="entry name" value="SOLUTE CARRIER FAMILY 25 MEMBER 34"/>
    <property type="match status" value="1"/>
</dbReference>
<feature type="repeat" description="Solcar" evidence="11">
    <location>
        <begin position="29"/>
        <end position="122"/>
    </location>
</feature>
<gene>
    <name evidence="14" type="primary">Slc25a34</name>
    <name evidence="14" type="ORF">GTO96_0018891</name>
</gene>
<sequence>MLLKHSSETGMANQASLPPGPPLSPTLALWLPLDFALGAAACCGACVFTNPLEVVKTRLQLQGELKARGSYQRHYRGVLQALWTVARVDGLRGLQKGLSVGLLYQGLMNGVRLSFYSYCEASGFTQAPGGSLLAGAASGALGAFVASPAYLVKTHLQAQTIAAIAVGHQHNHQGVSSAFASIYRAQGILGLWRGVNGAVPRVMVGSAAQLATFSSAKEWVAQKQWYVQDSWLVSLNAAMISSIAVAIAMTPFDVISTRLYNQPVDELGKGRLYRGFLDCFVKVTRKEGPLGLYKGIGPAFFRLGPHTVLRLIGACGIAVLCNLMRVHLFIKCLSDPDMWSTERDRLRLPGRLVETVHLCVLMVILSLVGARVGALVVLEFSLRAVSSLLSANQGSHHSQLFLLCQYSVGCALTTSLSFLQEGAPHGTLNLLLSAGLACLLMWHTSSLVKHVCTMYELHSKQRYCGVCITLLTSWHAIPSLLSTSLKITFAVAGMASIYLINKDFLSTSEAVRFWTPLTICYTLLVIYMQEEQQQKPSEQMAFQTVFVRMGGLLILMLTVGKWLDVMHIIFSLLGEVWCLLRAGAMMEVCRKQKNRRPDKSRHMNSMPKPDPVIGRMSAFRLPLLDDFTSGCPLMTSPLSPSVCVISSLYQFPVHSP</sequence>
<evidence type="ECO:0000256" key="3">
    <source>
        <dbReference type="ARBA" id="ARBA00022448"/>
    </source>
</evidence>
<feature type="region of interest" description="Disordered" evidence="12">
    <location>
        <begin position="1"/>
        <end position="20"/>
    </location>
</feature>
<evidence type="ECO:0000313" key="14">
    <source>
        <dbReference type="EMBL" id="KAG2458734.1"/>
    </source>
</evidence>
<dbReference type="GO" id="GO:0005743">
    <property type="term" value="C:mitochondrial inner membrane"/>
    <property type="evidence" value="ECO:0007669"/>
    <property type="project" value="UniProtKB-SubCell"/>
</dbReference>
<dbReference type="PROSITE" id="PS50920">
    <property type="entry name" value="SOLCAR"/>
    <property type="match status" value="3"/>
</dbReference>
<dbReference type="Proteomes" id="UP000886611">
    <property type="component" value="Unassembled WGS sequence"/>
</dbReference>
<comment type="caution">
    <text evidence="14">The sequence shown here is derived from an EMBL/GenBank/DDBJ whole genome shotgun (WGS) entry which is preliminary data.</text>
</comment>
<feature type="transmembrane region" description="Helical" evidence="13">
    <location>
        <begin position="355"/>
        <end position="380"/>
    </location>
</feature>
<keyword evidence="6" id="KW-0999">Mitochondrion inner membrane</keyword>
<evidence type="ECO:0000256" key="8">
    <source>
        <dbReference type="ARBA" id="ARBA00023128"/>
    </source>
</evidence>
<dbReference type="PANTHER" id="PTHR45928">
    <property type="entry name" value="RE38146P"/>
    <property type="match status" value="1"/>
</dbReference>
<feature type="repeat" description="Solcar" evidence="11">
    <location>
        <begin position="126"/>
        <end position="219"/>
    </location>
</feature>
<comment type="similarity">
    <text evidence="2">Belongs to the mitochondrial carrier (TC 2.A.29) family.</text>
</comment>
<evidence type="ECO:0000313" key="15">
    <source>
        <dbReference type="Proteomes" id="UP000886611"/>
    </source>
</evidence>
<feature type="transmembrane region" description="Helical" evidence="13">
    <location>
        <begin position="308"/>
        <end position="330"/>
    </location>
</feature>
<keyword evidence="7 13" id="KW-1133">Transmembrane helix</keyword>
<feature type="transmembrane region" description="Helical" evidence="13">
    <location>
        <begin position="565"/>
        <end position="586"/>
    </location>
</feature>
<dbReference type="Pfam" id="PF15816">
    <property type="entry name" value="TMEM82"/>
    <property type="match status" value="1"/>
</dbReference>
<dbReference type="InterPro" id="IPR051508">
    <property type="entry name" value="Mito_Carrier_Antiporter"/>
</dbReference>
<evidence type="ECO:0000256" key="6">
    <source>
        <dbReference type="ARBA" id="ARBA00022792"/>
    </source>
</evidence>
<evidence type="ECO:0000256" key="10">
    <source>
        <dbReference type="ARBA" id="ARBA00040911"/>
    </source>
</evidence>
<feature type="non-terminal residue" evidence="14">
    <location>
        <position position="1"/>
    </location>
</feature>
<dbReference type="EMBL" id="JAATIS010005477">
    <property type="protein sequence ID" value="KAG2458734.1"/>
    <property type="molecule type" value="Genomic_DNA"/>
</dbReference>
<comment type="subcellular location">
    <subcellularLocation>
        <location evidence="1">Mitochondrion inner membrane</location>
        <topology evidence="1">Multi-pass membrane protein</topology>
    </subcellularLocation>
</comment>
<evidence type="ECO:0000256" key="12">
    <source>
        <dbReference type="SAM" id="MobiDB-lite"/>
    </source>
</evidence>
<dbReference type="FunFam" id="1.50.40.10:FF:000039">
    <property type="entry name" value="Solute carrier family 25 member 35"/>
    <property type="match status" value="1"/>
</dbReference>
<dbReference type="InterPro" id="IPR031648">
    <property type="entry name" value="TMEM82"/>
</dbReference>
<keyword evidence="15" id="KW-1185">Reference proteome</keyword>
<keyword evidence="5" id="KW-0677">Repeat</keyword>
<evidence type="ECO:0000256" key="13">
    <source>
        <dbReference type="SAM" id="Phobius"/>
    </source>
</evidence>
<evidence type="ECO:0000256" key="11">
    <source>
        <dbReference type="PROSITE-ProRule" id="PRU00282"/>
    </source>
</evidence>
<dbReference type="SUPFAM" id="SSF103506">
    <property type="entry name" value="Mitochondrial carrier"/>
    <property type="match status" value="1"/>
</dbReference>
<keyword evidence="9 11" id="KW-0472">Membrane</keyword>
<dbReference type="AlphaFoldDB" id="A0A8X7X0G6"/>
<dbReference type="Gene3D" id="1.50.40.10">
    <property type="entry name" value="Mitochondrial carrier domain"/>
    <property type="match status" value="1"/>
</dbReference>
<dbReference type="Pfam" id="PF00153">
    <property type="entry name" value="Mito_carr"/>
    <property type="match status" value="2"/>
</dbReference>
<proteinExistence type="inferred from homology"/>